<name>A0AC35GJ67_9BILA</name>
<dbReference type="Proteomes" id="UP000887580">
    <property type="component" value="Unplaced"/>
</dbReference>
<sequence>MKSMEDFKTPQLFEALQLCQNKVKDKNLKVFISKIIECYGNPESKNADNLELQKVETAEKKDDTKPPDSPKRINKDWPSCEDLKSIAEKTAQNWFDKKIPKTSKEDVLDILMAGNLKFENIDKEKLIELLNRLN</sequence>
<reference evidence="2" key="1">
    <citation type="submission" date="2022-11" db="UniProtKB">
        <authorList>
            <consortium name="WormBaseParasite"/>
        </authorList>
    </citation>
    <scope>IDENTIFICATION</scope>
</reference>
<dbReference type="WBParaSite" id="PS1159_v2.g5640.t1">
    <property type="protein sequence ID" value="PS1159_v2.g5640.t1"/>
    <property type="gene ID" value="PS1159_v2.g5640"/>
</dbReference>
<organism evidence="1 2">
    <name type="scientific">Panagrolaimus sp. PS1159</name>
    <dbReference type="NCBI Taxonomy" id="55785"/>
    <lineage>
        <taxon>Eukaryota</taxon>
        <taxon>Metazoa</taxon>
        <taxon>Ecdysozoa</taxon>
        <taxon>Nematoda</taxon>
        <taxon>Chromadorea</taxon>
        <taxon>Rhabditida</taxon>
        <taxon>Tylenchina</taxon>
        <taxon>Panagrolaimomorpha</taxon>
        <taxon>Panagrolaimoidea</taxon>
        <taxon>Panagrolaimidae</taxon>
        <taxon>Panagrolaimus</taxon>
    </lineage>
</organism>
<evidence type="ECO:0000313" key="2">
    <source>
        <dbReference type="WBParaSite" id="PS1159_v2.g5640.t1"/>
    </source>
</evidence>
<accession>A0AC35GJ67</accession>
<evidence type="ECO:0000313" key="1">
    <source>
        <dbReference type="Proteomes" id="UP000887580"/>
    </source>
</evidence>
<protein>
    <submittedName>
        <fullName evidence="2">Uncharacterized protein</fullName>
    </submittedName>
</protein>
<proteinExistence type="predicted"/>